<proteinExistence type="predicted"/>
<reference evidence="1 2" key="1">
    <citation type="submission" date="2024-11" db="EMBL/GenBank/DDBJ databases">
        <title>The Natural Products Discovery Center: Release of the First 8490 Sequenced Strains for Exploring Actinobacteria Biosynthetic Diversity.</title>
        <authorList>
            <person name="Kalkreuter E."/>
            <person name="Kautsar S.A."/>
            <person name="Yang D."/>
            <person name="Bader C.D."/>
            <person name="Teijaro C.N."/>
            <person name="Fluegel L."/>
            <person name="Davis C.M."/>
            <person name="Simpson J.R."/>
            <person name="Lauterbach L."/>
            <person name="Steele A.D."/>
            <person name="Gui C."/>
            <person name="Meng S."/>
            <person name="Li G."/>
            <person name="Viehrig K."/>
            <person name="Ye F."/>
            <person name="Su P."/>
            <person name="Kiefer A.F."/>
            <person name="Nichols A."/>
            <person name="Cepeda A.J."/>
            <person name="Yan W."/>
            <person name="Fan B."/>
            <person name="Jiang Y."/>
            <person name="Adhikari A."/>
            <person name="Zheng C.-J."/>
            <person name="Schuster L."/>
            <person name="Cowan T.M."/>
            <person name="Smanski M.J."/>
            <person name="Chevrette M.G."/>
            <person name="De Carvalho L.P.S."/>
            <person name="Shen B."/>
        </authorList>
    </citation>
    <scope>NUCLEOTIDE SEQUENCE [LARGE SCALE GENOMIC DNA]</scope>
    <source>
        <strain evidence="1 2">NPDC020863</strain>
    </source>
</reference>
<keyword evidence="2" id="KW-1185">Reference proteome</keyword>
<protein>
    <submittedName>
        <fullName evidence="1">Uncharacterized protein</fullName>
    </submittedName>
</protein>
<sequence length="98" mass="10801">MTEDTGQGWRWEYEPDYEYVAKGLPKRVVVEVERLAGQLVDLAEMGIDVTAVGDGPRPGVAGGVRRLSVLEDGFMLVLPLPRLRLVAVTYICPPFADL</sequence>
<organism evidence="1 2">
    <name type="scientific">Streptomyces milbemycinicus</name>
    <dbReference type="NCBI Taxonomy" id="476552"/>
    <lineage>
        <taxon>Bacteria</taxon>
        <taxon>Bacillati</taxon>
        <taxon>Actinomycetota</taxon>
        <taxon>Actinomycetes</taxon>
        <taxon>Kitasatosporales</taxon>
        <taxon>Streptomycetaceae</taxon>
        <taxon>Streptomyces</taxon>
    </lineage>
</organism>
<accession>A0ABW8M1W3</accession>
<dbReference type="RefSeq" id="WP_358644918.1">
    <property type="nucleotide sequence ID" value="NZ_JBFACG010000032.1"/>
</dbReference>
<name>A0ABW8M1W3_9ACTN</name>
<dbReference type="EMBL" id="JBJDQH010000023">
    <property type="protein sequence ID" value="MFK4272166.1"/>
    <property type="molecule type" value="Genomic_DNA"/>
</dbReference>
<comment type="caution">
    <text evidence="1">The sequence shown here is derived from an EMBL/GenBank/DDBJ whole genome shotgun (WGS) entry which is preliminary data.</text>
</comment>
<evidence type="ECO:0000313" key="1">
    <source>
        <dbReference type="EMBL" id="MFK4272166.1"/>
    </source>
</evidence>
<gene>
    <name evidence="1" type="ORF">ACI2L5_45860</name>
</gene>
<dbReference type="Proteomes" id="UP001620295">
    <property type="component" value="Unassembled WGS sequence"/>
</dbReference>
<evidence type="ECO:0000313" key="2">
    <source>
        <dbReference type="Proteomes" id="UP001620295"/>
    </source>
</evidence>